<feature type="transmembrane region" description="Helical" evidence="5">
    <location>
        <begin position="307"/>
        <end position="328"/>
    </location>
</feature>
<keyword evidence="7" id="KW-1185">Reference proteome</keyword>
<proteinExistence type="predicted"/>
<keyword evidence="2 5" id="KW-0812">Transmembrane</keyword>
<feature type="transmembrane region" description="Helical" evidence="5">
    <location>
        <begin position="222"/>
        <end position="245"/>
    </location>
</feature>
<dbReference type="PANTHER" id="PTHR11785">
    <property type="entry name" value="AMINO ACID TRANSPORTER"/>
    <property type="match status" value="1"/>
</dbReference>
<feature type="transmembrane region" description="Helical" evidence="5">
    <location>
        <begin position="471"/>
        <end position="492"/>
    </location>
</feature>
<evidence type="ECO:0000313" key="6">
    <source>
        <dbReference type="EMBL" id="KAG0647280.1"/>
    </source>
</evidence>
<name>A0A9P7AVF1_9HELO</name>
<dbReference type="GO" id="GO:0015179">
    <property type="term" value="F:L-amino acid transmembrane transporter activity"/>
    <property type="evidence" value="ECO:0007669"/>
    <property type="project" value="TreeGrafter"/>
</dbReference>
<reference evidence="6" key="1">
    <citation type="submission" date="2019-07" db="EMBL/GenBank/DDBJ databases">
        <title>Hyphodiscus hymeniophilus genome sequencing and assembly.</title>
        <authorList>
            <person name="Kramer G."/>
            <person name="Nodwell J."/>
        </authorList>
    </citation>
    <scope>NUCLEOTIDE SEQUENCE</scope>
    <source>
        <strain evidence="6">ATCC 34498</strain>
    </source>
</reference>
<dbReference type="InterPro" id="IPR002293">
    <property type="entry name" value="AA/rel_permease1"/>
</dbReference>
<dbReference type="Pfam" id="PF13520">
    <property type="entry name" value="AA_permease_2"/>
    <property type="match status" value="1"/>
</dbReference>
<keyword evidence="3 5" id="KW-1133">Transmembrane helix</keyword>
<evidence type="ECO:0000256" key="3">
    <source>
        <dbReference type="ARBA" id="ARBA00022989"/>
    </source>
</evidence>
<evidence type="ECO:0000313" key="7">
    <source>
        <dbReference type="Proteomes" id="UP000785200"/>
    </source>
</evidence>
<feature type="transmembrane region" description="Helical" evidence="5">
    <location>
        <begin position="197"/>
        <end position="216"/>
    </location>
</feature>
<keyword evidence="4 5" id="KW-0472">Membrane</keyword>
<feature type="transmembrane region" description="Helical" evidence="5">
    <location>
        <begin position="361"/>
        <end position="382"/>
    </location>
</feature>
<feature type="transmembrane region" description="Helical" evidence="5">
    <location>
        <begin position="504"/>
        <end position="531"/>
    </location>
</feature>
<dbReference type="GO" id="GO:0016020">
    <property type="term" value="C:membrane"/>
    <property type="evidence" value="ECO:0007669"/>
    <property type="project" value="UniProtKB-SubCell"/>
</dbReference>
<dbReference type="OrthoDB" id="5982228at2759"/>
<comment type="caution">
    <text evidence="6">The sequence shown here is derived from an EMBL/GenBank/DDBJ whole genome shotgun (WGS) entry which is preliminary data.</text>
</comment>
<dbReference type="EMBL" id="VNKQ01000013">
    <property type="protein sequence ID" value="KAG0647280.1"/>
    <property type="molecule type" value="Genomic_DNA"/>
</dbReference>
<evidence type="ECO:0000256" key="1">
    <source>
        <dbReference type="ARBA" id="ARBA00004141"/>
    </source>
</evidence>
<protein>
    <submittedName>
        <fullName evidence="6">High-affinity methionine permease</fullName>
    </submittedName>
</protein>
<feature type="transmembrane region" description="Helical" evidence="5">
    <location>
        <begin position="102"/>
        <end position="129"/>
    </location>
</feature>
<dbReference type="AlphaFoldDB" id="A0A9P7AVF1"/>
<feature type="transmembrane region" description="Helical" evidence="5">
    <location>
        <begin position="403"/>
        <end position="424"/>
    </location>
</feature>
<feature type="transmembrane region" description="Helical" evidence="5">
    <location>
        <begin position="436"/>
        <end position="455"/>
    </location>
</feature>
<comment type="subcellular location">
    <subcellularLocation>
        <location evidence="1">Membrane</location>
        <topology evidence="1">Multi-pass membrane protein</topology>
    </subcellularLocation>
</comment>
<accession>A0A9P7AVF1</accession>
<sequence length="600" mass="65419">MANLSPVKEAQVVQSGHVSDVKFDGDLEFVHEYGGNFSKPSYQEASGAPVESVSPLGLQVTWFTTIFLNIGQMIGTGVFSTREFSPCSSPRTFQEVLKAATILKGVGSVGLSLIFWALGLLIAGCQLAVYTELASYFPNRSGAEVVYLEQAYPRPKYLLPTAFAVQSVLLSFSSSNAIVMAEYLYATGGYTPSAWQLKGLASACMTFIILLVIFSTKWSLRLSNAVGVIKIITLLFISVTGLVVLGGHTRVKNPRANFQNSFEGTTGSGYGLANALVKINFAYAGYTNAFNVVNEVKHPIKTLKRTAPGSLLIVAILYILCNVAYFAAVPKASLKTSNQLAASLFFTAVFGSRNSSRALNFLIALSAFGNIVSVIIGSSRIIRECGRQGVLPFPHVWASTKPFGTPLAAYGLKWGLTLLMILAPPAGDAFNFIVDLQSYPSNVFLFITTFGLFLIRRHRSRIGIERGEFRTWYAAIIFSLAVNVFLLVMPWYPPAGGRYGGDVTFWYATYCAVGLGILGLCGVYHAFWIYILPHFGKYRIRQELLALEGETAKTHRLVKVPLAELGTWDAEHDVLGQKLGSVPDSRNGSQMGEYFGEKNE</sequence>
<dbReference type="PANTHER" id="PTHR11785:SF353">
    <property type="entry name" value="METHIONINE TRANSPORTER (EUROFUNG)"/>
    <property type="match status" value="1"/>
</dbReference>
<gene>
    <name evidence="6" type="ORF">D0Z07_7057</name>
</gene>
<dbReference type="Proteomes" id="UP000785200">
    <property type="component" value="Unassembled WGS sequence"/>
</dbReference>
<evidence type="ECO:0000256" key="4">
    <source>
        <dbReference type="ARBA" id="ARBA00023136"/>
    </source>
</evidence>
<organism evidence="6 7">
    <name type="scientific">Hyphodiscus hymeniophilus</name>
    <dbReference type="NCBI Taxonomy" id="353542"/>
    <lineage>
        <taxon>Eukaryota</taxon>
        <taxon>Fungi</taxon>
        <taxon>Dikarya</taxon>
        <taxon>Ascomycota</taxon>
        <taxon>Pezizomycotina</taxon>
        <taxon>Leotiomycetes</taxon>
        <taxon>Helotiales</taxon>
        <taxon>Hyphodiscaceae</taxon>
        <taxon>Hyphodiscus</taxon>
    </lineage>
</organism>
<evidence type="ECO:0000256" key="5">
    <source>
        <dbReference type="SAM" id="Phobius"/>
    </source>
</evidence>
<dbReference type="FunFam" id="1.20.1740.10:FF:000025">
    <property type="entry name" value="High-affinity methionine permease"/>
    <property type="match status" value="1"/>
</dbReference>
<dbReference type="InterPro" id="IPR050598">
    <property type="entry name" value="AminoAcid_Transporter"/>
</dbReference>
<evidence type="ECO:0000256" key="2">
    <source>
        <dbReference type="ARBA" id="ARBA00022692"/>
    </source>
</evidence>
<feature type="transmembrane region" description="Helical" evidence="5">
    <location>
        <begin position="163"/>
        <end position="185"/>
    </location>
</feature>
<dbReference type="Gene3D" id="1.20.1740.10">
    <property type="entry name" value="Amino acid/polyamine transporter I"/>
    <property type="match status" value="1"/>
</dbReference>